<name>F0SKG3_RUBBR</name>
<keyword evidence="3" id="KW-1185">Reference proteome</keyword>
<dbReference type="GO" id="GO:0004497">
    <property type="term" value="F:monooxygenase activity"/>
    <property type="evidence" value="ECO:0007669"/>
    <property type="project" value="UniProtKB-KW"/>
</dbReference>
<keyword evidence="2" id="KW-0560">Oxidoreductase</keyword>
<keyword evidence="2" id="KW-0503">Monooxygenase</keyword>
<dbReference type="InterPro" id="IPR050744">
    <property type="entry name" value="AI-2_Isomerase_LsrG"/>
</dbReference>
<dbReference type="Proteomes" id="UP000006860">
    <property type="component" value="Chromosome"/>
</dbReference>
<feature type="domain" description="ABM" evidence="1">
    <location>
        <begin position="24"/>
        <end position="113"/>
    </location>
</feature>
<dbReference type="InterPro" id="IPR007138">
    <property type="entry name" value="ABM_dom"/>
</dbReference>
<dbReference type="AlphaFoldDB" id="F0SKG3"/>
<dbReference type="KEGG" id="pbs:Plabr_4371"/>
<dbReference type="InterPro" id="IPR011008">
    <property type="entry name" value="Dimeric_a/b-barrel"/>
</dbReference>
<dbReference type="HOGENOM" id="CLU_131496_6_2_0"/>
<dbReference type="OrthoDB" id="287932at2"/>
<dbReference type="eggNOG" id="COG1359">
    <property type="taxonomic scope" value="Bacteria"/>
</dbReference>
<dbReference type="SUPFAM" id="SSF54909">
    <property type="entry name" value="Dimeric alpha+beta barrel"/>
    <property type="match status" value="1"/>
</dbReference>
<organism evidence="2 3">
    <name type="scientific">Rubinisphaera brasiliensis (strain ATCC 49424 / DSM 5305 / JCM 21570 / IAM 15109 / NBRC 103401 / IFAM 1448)</name>
    <name type="common">Planctomyces brasiliensis</name>
    <dbReference type="NCBI Taxonomy" id="756272"/>
    <lineage>
        <taxon>Bacteria</taxon>
        <taxon>Pseudomonadati</taxon>
        <taxon>Planctomycetota</taxon>
        <taxon>Planctomycetia</taxon>
        <taxon>Planctomycetales</taxon>
        <taxon>Planctomycetaceae</taxon>
        <taxon>Rubinisphaera</taxon>
    </lineage>
</organism>
<dbReference type="Pfam" id="PF03992">
    <property type="entry name" value="ABM"/>
    <property type="match status" value="1"/>
</dbReference>
<proteinExistence type="predicted"/>
<evidence type="ECO:0000259" key="1">
    <source>
        <dbReference type="PROSITE" id="PS51725"/>
    </source>
</evidence>
<evidence type="ECO:0000313" key="3">
    <source>
        <dbReference type="Proteomes" id="UP000006860"/>
    </source>
</evidence>
<dbReference type="PANTHER" id="PTHR33336">
    <property type="entry name" value="QUINOL MONOOXYGENASE YGIN-RELATED"/>
    <property type="match status" value="1"/>
</dbReference>
<dbReference type="EMBL" id="CP002546">
    <property type="protein sequence ID" value="ADY61944.1"/>
    <property type="molecule type" value="Genomic_DNA"/>
</dbReference>
<dbReference type="Gene3D" id="3.30.70.100">
    <property type="match status" value="1"/>
</dbReference>
<dbReference type="PANTHER" id="PTHR33336:SF15">
    <property type="entry name" value="ABM DOMAIN-CONTAINING PROTEIN"/>
    <property type="match status" value="1"/>
</dbReference>
<gene>
    <name evidence="2" type="ordered locus">Plabr_4371</name>
</gene>
<accession>F0SKG3</accession>
<protein>
    <submittedName>
        <fullName evidence="2">Antibiotic biosynthesis monooxygenase</fullName>
    </submittedName>
</protein>
<reference evidence="3" key="1">
    <citation type="submission" date="2011-02" db="EMBL/GenBank/DDBJ databases">
        <title>The complete genome of Planctomyces brasiliensis DSM 5305.</title>
        <authorList>
            <person name="Lucas S."/>
            <person name="Copeland A."/>
            <person name="Lapidus A."/>
            <person name="Bruce D."/>
            <person name="Goodwin L."/>
            <person name="Pitluck S."/>
            <person name="Kyrpides N."/>
            <person name="Mavromatis K."/>
            <person name="Pagani I."/>
            <person name="Ivanova N."/>
            <person name="Ovchinnikova G."/>
            <person name="Lu M."/>
            <person name="Detter J.C."/>
            <person name="Han C."/>
            <person name="Land M."/>
            <person name="Hauser L."/>
            <person name="Markowitz V."/>
            <person name="Cheng J.-F."/>
            <person name="Hugenholtz P."/>
            <person name="Woyke T."/>
            <person name="Wu D."/>
            <person name="Tindall B."/>
            <person name="Pomrenke H.G."/>
            <person name="Brambilla E."/>
            <person name="Klenk H.-P."/>
            <person name="Eisen J.A."/>
        </authorList>
    </citation>
    <scope>NUCLEOTIDE SEQUENCE [LARGE SCALE GENOMIC DNA]</scope>
    <source>
        <strain evidence="3">ATCC 49424 / DSM 5305 / JCM 21570 / NBRC 103401 / IFAM 1448</strain>
    </source>
</reference>
<dbReference type="PROSITE" id="PS51725">
    <property type="entry name" value="ABM"/>
    <property type="match status" value="1"/>
</dbReference>
<sequence length="116" mass="13180">MALSELHPLAQEVSAQLGDHQGEFHMLVRFQVRNEHGPQLLNAFKTPITETRKEEGNIGYRVVQLATSQETFVVLEHWRNLAALDSHLKQPYLATLLDNLEPILTEPPAVDVFIEK</sequence>
<dbReference type="RefSeq" id="WP_013630649.1">
    <property type="nucleotide sequence ID" value="NC_015174.1"/>
</dbReference>
<evidence type="ECO:0000313" key="2">
    <source>
        <dbReference type="EMBL" id="ADY61944.1"/>
    </source>
</evidence>